<reference evidence="1" key="1">
    <citation type="journal article" date="2021" name="Proc. Natl. Acad. Sci. U.S.A.">
        <title>Global biogeography of chemosynthetic symbionts reveals both localized and globally distributed symbiont groups. .</title>
        <authorList>
            <person name="Osvatic J.T."/>
            <person name="Wilkins L.G.E."/>
            <person name="Leibrecht L."/>
            <person name="Leray M."/>
            <person name="Zauner S."/>
            <person name="Polzin J."/>
            <person name="Camacho Y."/>
            <person name="Gros O."/>
            <person name="van Gils J.A."/>
            <person name="Eisen J.A."/>
            <person name="Petersen J.M."/>
            <person name="Yuen B."/>
        </authorList>
    </citation>
    <scope>NUCLEOTIDE SEQUENCE</scope>
    <source>
        <strain evidence="1">MAGclacostrist064TRANS</strain>
    </source>
</reference>
<proteinExistence type="predicted"/>
<dbReference type="EMBL" id="JAEPCM010000186">
    <property type="protein sequence ID" value="MCG7945866.1"/>
    <property type="molecule type" value="Genomic_DNA"/>
</dbReference>
<protein>
    <submittedName>
        <fullName evidence="1">SGNH/GDSL hydrolase family protein</fullName>
    </submittedName>
</protein>
<sequence length="653" mass="71616">MTTQLTFKAKFWDDNGDPLSGGKVYFYEPGTTNPKDTYSDSGTTVNPNPVILDSRGEAHIWGDGLYDAAIFDSDDNPIRTEYNIGLDSISITGGGSTAVKIACLGASDSEFGWNETWVNHLDKAFRTQSIDVDVFQTGAGAISFYRAMNDTDTLTGKTWAAITSEYDPDVIIITLGINDTILDIDDRTQSQVVVDAQNLFAYFKTNNPNAILIYGRLLPYDDEQHSSKAVTAIKKKYCVPYIQGTSTITGDETFYTSEPTELEKIITSTMQSRLGDWRILDAAIQAEADYTVDMKYFKAARLGWISHDRLHPTSLGHYFLASNLWNAFQDNSGLRDAVPILKEIRDVGDFTNFDLVWESATIPDSVGDGYDFDASFLDGNEYMMQANIYDNVNLIQSFRYWCNIQRPSIDVTNTVNKSTDDIFLVSMSDLLPDTEIKTKLWAQSGSEPSSWNSASPIALTSDTGEHISAEQNTSRSNDDYYIKYLVKNDVFGPYAFTVSGTFPGGAGGVTAAKFSRSTDIGIPTNVWYNIPLNATEFNDDATNITFNATTGQVSVAYGAGYTRFRVAGWITINSGGNGLYAVAFERNGVDQPAPTIGNMVVDSTVGAANPLMSFISPWLVIDSGGESLFLEVYASNSATALGAYEMGLQVEVM</sequence>
<dbReference type="Gene3D" id="3.40.50.1110">
    <property type="entry name" value="SGNH hydrolase"/>
    <property type="match status" value="1"/>
</dbReference>
<dbReference type="GO" id="GO:0016788">
    <property type="term" value="F:hydrolase activity, acting on ester bonds"/>
    <property type="evidence" value="ECO:0007669"/>
    <property type="project" value="UniProtKB-ARBA"/>
</dbReference>
<gene>
    <name evidence="1" type="ORF">JAZ07_05895</name>
</gene>
<keyword evidence="1" id="KW-0378">Hydrolase</keyword>
<dbReference type="SUPFAM" id="SSF52266">
    <property type="entry name" value="SGNH hydrolase"/>
    <property type="match status" value="1"/>
</dbReference>
<comment type="caution">
    <text evidence="1">The sequence shown here is derived from an EMBL/GenBank/DDBJ whole genome shotgun (WGS) entry which is preliminary data.</text>
</comment>
<organism evidence="1 2">
    <name type="scientific">Candidatus Thiodiazotropha taylori</name>
    <dbReference type="NCBI Taxonomy" id="2792791"/>
    <lineage>
        <taxon>Bacteria</taxon>
        <taxon>Pseudomonadati</taxon>
        <taxon>Pseudomonadota</taxon>
        <taxon>Gammaproteobacteria</taxon>
        <taxon>Chromatiales</taxon>
        <taxon>Sedimenticolaceae</taxon>
        <taxon>Candidatus Thiodiazotropha</taxon>
    </lineage>
</organism>
<evidence type="ECO:0000313" key="1">
    <source>
        <dbReference type="EMBL" id="MCG7945866.1"/>
    </source>
</evidence>
<dbReference type="CDD" id="cd00229">
    <property type="entry name" value="SGNH_hydrolase"/>
    <property type="match status" value="1"/>
</dbReference>
<name>A0A9E4KBL5_9GAMM</name>
<dbReference type="Proteomes" id="UP000886667">
    <property type="component" value="Unassembled WGS sequence"/>
</dbReference>
<dbReference type="InterPro" id="IPR036514">
    <property type="entry name" value="SGNH_hydro_sf"/>
</dbReference>
<evidence type="ECO:0000313" key="2">
    <source>
        <dbReference type="Proteomes" id="UP000886667"/>
    </source>
</evidence>
<dbReference type="AlphaFoldDB" id="A0A9E4KBL5"/>
<accession>A0A9E4KBL5</accession>